<reference evidence="7 8" key="1">
    <citation type="submission" date="2006-03" db="EMBL/GenBank/DDBJ databases">
        <title>Complete sequence of Rhodopseudomonas palustris BisB5.</title>
        <authorList>
            <consortium name="US DOE Joint Genome Institute"/>
            <person name="Copeland A."/>
            <person name="Lucas S."/>
            <person name="Lapidus A."/>
            <person name="Barry K."/>
            <person name="Detter J.C."/>
            <person name="Glavina del Rio T."/>
            <person name="Hammon N."/>
            <person name="Israni S."/>
            <person name="Dalin E."/>
            <person name="Tice H."/>
            <person name="Pitluck S."/>
            <person name="Chain P."/>
            <person name="Malfatti S."/>
            <person name="Shin M."/>
            <person name="Vergez L."/>
            <person name="Schmutz J."/>
            <person name="Larimer F."/>
            <person name="Land M."/>
            <person name="Hauser L."/>
            <person name="Pelletier D.A."/>
            <person name="Kyrpides N."/>
            <person name="Lykidis A."/>
            <person name="Oda Y."/>
            <person name="Harwood C.S."/>
            <person name="Richardson P."/>
        </authorList>
    </citation>
    <scope>NUCLEOTIDE SEQUENCE [LARGE SCALE GENOMIC DNA]</scope>
    <source>
        <strain evidence="7 8">BisB5</strain>
    </source>
</reference>
<keyword evidence="4" id="KW-0106">Calcium</keyword>
<dbReference type="Pfam" id="PF00884">
    <property type="entry name" value="Sulfatase"/>
    <property type="match status" value="1"/>
</dbReference>
<dbReference type="STRING" id="316057.RPD_2522"/>
<evidence type="ECO:0000256" key="3">
    <source>
        <dbReference type="ARBA" id="ARBA00022801"/>
    </source>
</evidence>
<dbReference type="Gene3D" id="3.40.720.10">
    <property type="entry name" value="Alkaline Phosphatase, subunit A"/>
    <property type="match status" value="1"/>
</dbReference>
<evidence type="ECO:0000256" key="4">
    <source>
        <dbReference type="ARBA" id="ARBA00022837"/>
    </source>
</evidence>
<dbReference type="KEGG" id="rpd:RPD_2522"/>
<protein>
    <submittedName>
        <fullName evidence="7">Sulfatase</fullName>
    </submittedName>
</protein>
<comment type="similarity">
    <text evidence="1">Belongs to the sulfatase family.</text>
</comment>
<dbReference type="BioCyc" id="RPAL316057:RPD_RS12675-MONOMER"/>
<dbReference type="InterPro" id="IPR017850">
    <property type="entry name" value="Alkaline_phosphatase_core_sf"/>
</dbReference>
<evidence type="ECO:0000256" key="5">
    <source>
        <dbReference type="SAM" id="SignalP"/>
    </source>
</evidence>
<evidence type="ECO:0000313" key="8">
    <source>
        <dbReference type="Proteomes" id="UP000001818"/>
    </source>
</evidence>
<name>Q137I7_RHOPS</name>
<feature type="signal peptide" evidence="5">
    <location>
        <begin position="1"/>
        <end position="26"/>
    </location>
</feature>
<dbReference type="InterPro" id="IPR024607">
    <property type="entry name" value="Sulfatase_CS"/>
</dbReference>
<dbReference type="CDD" id="cd16025">
    <property type="entry name" value="PAS_like"/>
    <property type="match status" value="1"/>
</dbReference>
<dbReference type="eggNOG" id="COG3119">
    <property type="taxonomic scope" value="Bacteria"/>
</dbReference>
<keyword evidence="3" id="KW-0378">Hydrolase</keyword>
<evidence type="ECO:0000256" key="1">
    <source>
        <dbReference type="ARBA" id="ARBA00008779"/>
    </source>
</evidence>
<accession>Q137I7</accession>
<dbReference type="Proteomes" id="UP000001818">
    <property type="component" value="Chromosome"/>
</dbReference>
<dbReference type="GO" id="GO:0046872">
    <property type="term" value="F:metal ion binding"/>
    <property type="evidence" value="ECO:0007669"/>
    <property type="project" value="UniProtKB-KW"/>
</dbReference>
<evidence type="ECO:0000313" key="7">
    <source>
        <dbReference type="EMBL" id="ABE39752.1"/>
    </source>
</evidence>
<dbReference type="AlphaFoldDB" id="Q137I7"/>
<dbReference type="SUPFAM" id="SSF53649">
    <property type="entry name" value="Alkaline phosphatase-like"/>
    <property type="match status" value="1"/>
</dbReference>
<dbReference type="PANTHER" id="PTHR42693:SF43">
    <property type="entry name" value="BLL2667 PROTEIN"/>
    <property type="match status" value="1"/>
</dbReference>
<organism evidence="7 8">
    <name type="scientific">Rhodopseudomonas palustris (strain BisB5)</name>
    <dbReference type="NCBI Taxonomy" id="316057"/>
    <lineage>
        <taxon>Bacteria</taxon>
        <taxon>Pseudomonadati</taxon>
        <taxon>Pseudomonadota</taxon>
        <taxon>Alphaproteobacteria</taxon>
        <taxon>Hyphomicrobiales</taxon>
        <taxon>Nitrobacteraceae</taxon>
        <taxon>Rhodopseudomonas</taxon>
    </lineage>
</organism>
<gene>
    <name evidence="7" type="ordered locus">RPD_2522</name>
</gene>
<dbReference type="PANTHER" id="PTHR42693">
    <property type="entry name" value="ARYLSULFATASE FAMILY MEMBER"/>
    <property type="match status" value="1"/>
</dbReference>
<feature type="chain" id="PRO_5004181966" evidence="5">
    <location>
        <begin position="27"/>
        <end position="789"/>
    </location>
</feature>
<dbReference type="InterPro" id="IPR000917">
    <property type="entry name" value="Sulfatase_N"/>
</dbReference>
<dbReference type="PROSITE" id="PS00523">
    <property type="entry name" value="SULFATASE_1"/>
    <property type="match status" value="1"/>
</dbReference>
<dbReference type="InterPro" id="IPR050738">
    <property type="entry name" value="Sulfatase"/>
</dbReference>
<dbReference type="GO" id="GO:0016787">
    <property type="term" value="F:hydrolase activity"/>
    <property type="evidence" value="ECO:0007669"/>
    <property type="project" value="UniProtKB-KW"/>
</dbReference>
<sequence precursor="true">MEFLRKTLAGAVSLSLAVLFSPIVNAQEILPFPPAPSGSVAGLTIQDSVYSKRVEPKRLADGAPNILIILMDDVGPATPSTYGGEINTPTLDRVASMGVSYNRFHSTAMCSPTRASLLTGRNHTFVGNGQIAAIANDFDGFSGTIPKSSATVAEVLKNYGYNTGAWGKWHNTPEEQITSKGPFEYWPTGYGFEYFYGFLAGEASQYEPTLVRNTTQVTEEPRKGYHLTDDIAADAIKWLREQKAYAPDKPFFMYWAPGASHGPHQIMKEWADKYKGKFDDGWDAYRERVFKRAREKGWIPQNSQLTPRPESMASWASIPEDEKPFQSRLMEVFAGFTEHADYNAGRVIDEIKRQGRLDNTLIFYIWGDNGSSAEGLNGTISEQLAQNGIPTKISQHLEALKELGGLEALGGPKTDNMYHAAWAWAGSTPYKSTKLVGAHFGGTRQPMAVAWPKGIKPDPTPRPQFHHVIDIVPTIYDQLKITPPRVVNGFEQDPIHGVSMSYTLADATAPGRRKTQFFDIMASRGIYHDGWFASAPGPREPWVGGIPKGIREWSPLTDKWELYNLDKDWSQANDLAAAEPQKLTEMKSLFLIESTKNKNLPIGGGLWSTALYHPEDAPASNLTEWTFDGPMMRMPESAAPKLGKVDSLVSMEVDLPANPNGVLYALAGFSGGVTCYVKDGILSYEFNLFEITRTKIRAKEKLAAGKAKIEVESKLVDKIGGAMNVTLKVNGKAVAQGQVPAAMSLHFTSNATFDIGSDLDSPVSLDYFDKAPFAFNGTIGTTKVTYLKK</sequence>
<dbReference type="Gene3D" id="3.30.1120.10">
    <property type="match status" value="1"/>
</dbReference>
<feature type="domain" description="Sulfatase N-terminal" evidence="6">
    <location>
        <begin position="64"/>
        <end position="480"/>
    </location>
</feature>
<keyword evidence="5" id="KW-0732">Signal</keyword>
<proteinExistence type="inferred from homology"/>
<keyword evidence="2" id="KW-0479">Metal-binding</keyword>
<dbReference type="EMBL" id="CP000283">
    <property type="protein sequence ID" value="ABE39752.1"/>
    <property type="molecule type" value="Genomic_DNA"/>
</dbReference>
<dbReference type="HOGENOM" id="CLU_006332_11_0_5"/>
<evidence type="ECO:0000256" key="2">
    <source>
        <dbReference type="ARBA" id="ARBA00022723"/>
    </source>
</evidence>
<evidence type="ECO:0000259" key="6">
    <source>
        <dbReference type="Pfam" id="PF00884"/>
    </source>
</evidence>